<dbReference type="InterPro" id="IPR045886">
    <property type="entry name" value="ThiF/MoeB/HesA"/>
</dbReference>
<name>A0AAN9UR45_9PEZI</name>
<evidence type="ECO:0000259" key="5">
    <source>
        <dbReference type="Pfam" id="PF00899"/>
    </source>
</evidence>
<dbReference type="PANTHER" id="PTHR10953:SF29">
    <property type="entry name" value="NEDD8-ACTIVATING ENZYME E1 REGULATORY SUBUNIT"/>
    <property type="match status" value="1"/>
</dbReference>
<feature type="domain" description="THIF-type NAD/FAD binding fold" evidence="5">
    <location>
        <begin position="23"/>
        <end position="534"/>
    </location>
</feature>
<comment type="function">
    <text evidence="4">Regulatory subunit of the dimeric UBA3-ULA1 E1 enzyme.</text>
</comment>
<dbReference type="GO" id="GO:0005737">
    <property type="term" value="C:cytoplasm"/>
    <property type="evidence" value="ECO:0007669"/>
    <property type="project" value="TreeGrafter"/>
</dbReference>
<comment type="similarity">
    <text evidence="2 4">Belongs to the ubiquitin-activating E1 family. ULA1 subfamily.</text>
</comment>
<dbReference type="Gene3D" id="3.40.50.720">
    <property type="entry name" value="NAD(P)-binding Rossmann-like Domain"/>
    <property type="match status" value="2"/>
</dbReference>
<dbReference type="Proteomes" id="UP001320420">
    <property type="component" value="Unassembled WGS sequence"/>
</dbReference>
<keyword evidence="7" id="KW-1185">Reference proteome</keyword>
<evidence type="ECO:0000256" key="4">
    <source>
        <dbReference type="PIRNR" id="PIRNR039099"/>
    </source>
</evidence>
<dbReference type="PANTHER" id="PTHR10953">
    <property type="entry name" value="UBIQUITIN-ACTIVATING ENZYME E1"/>
    <property type="match status" value="1"/>
</dbReference>
<dbReference type="InterPro" id="IPR000594">
    <property type="entry name" value="ThiF_NAD_FAD-bd"/>
</dbReference>
<dbReference type="InterPro" id="IPR030667">
    <property type="entry name" value="APP-BP1"/>
</dbReference>
<evidence type="ECO:0000256" key="3">
    <source>
        <dbReference type="ARBA" id="ARBA00022786"/>
    </source>
</evidence>
<proteinExistence type="inferred from homology"/>
<comment type="pathway">
    <text evidence="1 4">Protein modification; protein neddylation.</text>
</comment>
<dbReference type="AlphaFoldDB" id="A0AAN9UR45"/>
<protein>
    <recommendedName>
        <fullName evidence="4">NEDD8-activating enzyme E1 regulatory subunit</fullName>
    </recommendedName>
</protein>
<evidence type="ECO:0000256" key="1">
    <source>
        <dbReference type="ARBA" id="ARBA00005032"/>
    </source>
</evidence>
<sequence>MTEIVTSQTPPILQGPTEKEKKYDRQLRLWAASGQTALESAHILLVNSGAGCVGVETLKNLVLPGIGKFTIADGAIVKEADLGVNFFLDKSSLGGLRSESCTKLLQELNPEVQGDWFPKKEGPLDLKEVLGTGGVYTMIMYTYPIQKDDLALIEAYASQHKTPVIAIHSAGFYSYFKIDLPGTFPIVDTHPDVEKTTDLRLLNPWPELVEFSKEMTENMDSLDDHEHGHIPYVVILLYYLEQWRQSHNGENPISSKDKREFRHLVLSSARANNPEGGEENFQEAEAAINKNIVAPRLEDGVKEIFNHEVTDEFERKSTFWIIAEAIKIFYQKHGCLPLPGALPDMKAQSNVYVKLQSLYKAKARKDAQEVFETAKALPGGEDTDFTEVELFCKNARFVKLINAAGGKRELGETFAVEKAKDQEAEETYELTGGAMSLPKSNFFIYLALIATAHNPGATAGDVTTTIDGLVPQASDYERLLQAAQEVARAGGGELHNISALTGGMVAQEAIKIITKQYIPIDNTCIFDGISSRCQVLRL</sequence>
<evidence type="ECO:0000256" key="2">
    <source>
        <dbReference type="ARBA" id="ARBA00006868"/>
    </source>
</evidence>
<keyword evidence="3 4" id="KW-0833">Ubl conjugation pathway</keyword>
<dbReference type="SUPFAM" id="SSF69572">
    <property type="entry name" value="Activating enzymes of the ubiquitin-like proteins"/>
    <property type="match status" value="1"/>
</dbReference>
<dbReference type="Pfam" id="PF00899">
    <property type="entry name" value="ThiF"/>
    <property type="match status" value="1"/>
</dbReference>
<accession>A0AAN9UR45</accession>
<dbReference type="PIRSF" id="PIRSF039099">
    <property type="entry name" value="APP-BP1"/>
    <property type="match status" value="1"/>
</dbReference>
<dbReference type="GO" id="GO:0045116">
    <property type="term" value="P:protein neddylation"/>
    <property type="evidence" value="ECO:0007669"/>
    <property type="project" value="UniProtKB-UniRule"/>
</dbReference>
<dbReference type="EMBL" id="JAKJXP020000044">
    <property type="protein sequence ID" value="KAK7751837.1"/>
    <property type="molecule type" value="Genomic_DNA"/>
</dbReference>
<dbReference type="InterPro" id="IPR035985">
    <property type="entry name" value="Ubiquitin-activating_enz"/>
</dbReference>
<gene>
    <name evidence="6" type="ORF">SLS62_006138</name>
</gene>
<reference evidence="6 7" key="1">
    <citation type="submission" date="2024-02" db="EMBL/GenBank/DDBJ databases">
        <title>De novo assembly and annotation of 12 fungi associated with fruit tree decline syndrome in Ontario, Canada.</title>
        <authorList>
            <person name="Sulman M."/>
            <person name="Ellouze W."/>
            <person name="Ilyukhin E."/>
        </authorList>
    </citation>
    <scope>NUCLEOTIDE SEQUENCE [LARGE SCALE GENOMIC DNA]</scope>
    <source>
        <strain evidence="6 7">M11/M66-122</strain>
    </source>
</reference>
<evidence type="ECO:0000313" key="6">
    <source>
        <dbReference type="EMBL" id="KAK7751837.1"/>
    </source>
</evidence>
<dbReference type="GO" id="GO:0019781">
    <property type="term" value="F:NEDD8 activating enzyme activity"/>
    <property type="evidence" value="ECO:0007669"/>
    <property type="project" value="UniProtKB-UniRule"/>
</dbReference>
<organism evidence="6 7">
    <name type="scientific">Diatrype stigma</name>
    <dbReference type="NCBI Taxonomy" id="117547"/>
    <lineage>
        <taxon>Eukaryota</taxon>
        <taxon>Fungi</taxon>
        <taxon>Dikarya</taxon>
        <taxon>Ascomycota</taxon>
        <taxon>Pezizomycotina</taxon>
        <taxon>Sordariomycetes</taxon>
        <taxon>Xylariomycetidae</taxon>
        <taxon>Xylariales</taxon>
        <taxon>Diatrypaceae</taxon>
        <taxon>Diatrype</taxon>
    </lineage>
</organism>
<evidence type="ECO:0000313" key="7">
    <source>
        <dbReference type="Proteomes" id="UP001320420"/>
    </source>
</evidence>
<comment type="caution">
    <text evidence="6">The sequence shown here is derived from an EMBL/GenBank/DDBJ whole genome shotgun (WGS) entry which is preliminary data.</text>
</comment>